<comment type="catalytic activity">
    <reaction evidence="7">
        <text>D-glyceraldehyde 3-phosphate + phosphate + NAD(+) = (2R)-3-phospho-glyceroyl phosphate + NADH + H(+)</text>
        <dbReference type="Rhea" id="RHEA:10300"/>
        <dbReference type="ChEBI" id="CHEBI:15378"/>
        <dbReference type="ChEBI" id="CHEBI:43474"/>
        <dbReference type="ChEBI" id="CHEBI:57540"/>
        <dbReference type="ChEBI" id="CHEBI:57604"/>
        <dbReference type="ChEBI" id="CHEBI:57945"/>
        <dbReference type="ChEBI" id="CHEBI:59776"/>
        <dbReference type="EC" id="1.2.1.12"/>
    </reaction>
</comment>
<dbReference type="GO" id="GO:0072524">
    <property type="term" value="P:pyridine-containing compound metabolic process"/>
    <property type="evidence" value="ECO:0007669"/>
    <property type="project" value="UniProtKB-ARBA"/>
</dbReference>
<feature type="binding site" evidence="9">
    <location>
        <begin position="209"/>
        <end position="210"/>
    </location>
    <ligand>
        <name>D-glyceraldehyde 3-phosphate</name>
        <dbReference type="ChEBI" id="CHEBI:59776"/>
    </ligand>
</feature>
<keyword evidence="10" id="KW-0547">Nucleotide-binding</keyword>
<dbReference type="GO" id="GO:0050661">
    <property type="term" value="F:NADP binding"/>
    <property type="evidence" value="ECO:0007669"/>
    <property type="project" value="InterPro"/>
</dbReference>
<dbReference type="PANTHER" id="PTHR10836">
    <property type="entry name" value="GLYCERALDEHYDE 3-PHOSPHATE DEHYDROGENASE"/>
    <property type="match status" value="1"/>
</dbReference>
<dbReference type="FunFam" id="3.40.50.720:FF:000001">
    <property type="entry name" value="Glyceraldehyde-3-phosphate dehydrogenase"/>
    <property type="match status" value="1"/>
</dbReference>
<keyword evidence="5 10" id="KW-0520">NAD</keyword>
<gene>
    <name evidence="14" type="primary">gapA</name>
    <name evidence="14" type="ORF">ACHINZ_4640</name>
</gene>
<keyword evidence="4" id="KW-0560">Oxidoreductase</keyword>
<proteinExistence type="inferred from homology"/>
<dbReference type="PANTHER" id="PTHR10836:SF76">
    <property type="entry name" value="GLYCERALDEHYDE-3-PHOSPHATE DEHYDROGENASE-RELATED"/>
    <property type="match status" value="1"/>
</dbReference>
<dbReference type="Gene3D" id="3.40.50.720">
    <property type="entry name" value="NAD(P)-binding Rossmann-like Domain"/>
    <property type="match status" value="1"/>
</dbReference>
<protein>
    <recommendedName>
        <fullName evidence="6">NAD-dependent glyceraldehyde-3-phosphate dehydrogenase</fullName>
    </recommendedName>
</protein>
<dbReference type="CDD" id="cd18126">
    <property type="entry name" value="GAPDH_I_C"/>
    <property type="match status" value="1"/>
</dbReference>
<accession>A0AAT9G540</accession>
<evidence type="ECO:0000256" key="4">
    <source>
        <dbReference type="ARBA" id="ARBA00023002"/>
    </source>
</evidence>
<dbReference type="PRINTS" id="PR00078">
    <property type="entry name" value="G3PDHDRGNASE"/>
</dbReference>
<feature type="binding site" evidence="9">
    <location>
        <begin position="149"/>
        <end position="151"/>
    </location>
    <ligand>
        <name>D-glyceraldehyde 3-phosphate</name>
        <dbReference type="ChEBI" id="CHEBI:59776"/>
    </ligand>
</feature>
<dbReference type="GO" id="GO:0051287">
    <property type="term" value="F:NAD binding"/>
    <property type="evidence" value="ECO:0007669"/>
    <property type="project" value="InterPro"/>
</dbReference>
<sequence length="331" mass="36867">MSIRIGINGFGRIGRVVFRAAQQRNNIEIVGINDLLDINYIAYLLKYDSTHGIFRGTIDINDNYLIVNGKKIRYTSEKNPKQLQWDQINADVIIEATGIFLTDHDARNHIYAGAKKVILTAPPKDNINMYVMGVNHHNYNNEDIISNASCTTNCVAPLAKIINDHYGIVEGLMTTVHAMTATQKTVDQFSINDWRGGRAASQNIIPSSTGATKAIGKIIPTLHDKLLGIAFRVPTINVSVVDLTIRLYKSSTYKNICTTIQDSANDVLKNILGYTEEEVVSSDFNGNTLTAIFDAKASIMLNSNFIKLILWYDNETGYSNKILDLITYITK</sequence>
<comment type="subunit">
    <text evidence="3">Homotetramer.</text>
</comment>
<dbReference type="GO" id="GO:0006006">
    <property type="term" value="P:glucose metabolic process"/>
    <property type="evidence" value="ECO:0007669"/>
    <property type="project" value="InterPro"/>
</dbReference>
<dbReference type="InterPro" id="IPR006424">
    <property type="entry name" value="Glyceraldehyde-3-P_DH_1"/>
</dbReference>
<evidence type="ECO:0000256" key="2">
    <source>
        <dbReference type="ARBA" id="ARBA00007406"/>
    </source>
</evidence>
<evidence type="ECO:0000256" key="9">
    <source>
        <dbReference type="PIRSR" id="PIRSR000149-2"/>
    </source>
</evidence>
<organism evidence="14">
    <name type="scientific">Candidatus Aschnera chinzeii</name>
    <dbReference type="NCBI Taxonomy" id="1485666"/>
    <lineage>
        <taxon>Bacteria</taxon>
        <taxon>Pseudomonadati</taxon>
        <taxon>Pseudomonadota</taxon>
        <taxon>Gammaproteobacteria</taxon>
        <taxon>Enterobacterales</taxon>
        <taxon>Enterobacteriaceae</taxon>
        <taxon>Candidatus Aschnera</taxon>
    </lineage>
</organism>
<dbReference type="SMART" id="SM00846">
    <property type="entry name" value="Gp_dh_N"/>
    <property type="match status" value="1"/>
</dbReference>
<dbReference type="SUPFAM" id="SSF51735">
    <property type="entry name" value="NAD(P)-binding Rossmann-fold domains"/>
    <property type="match status" value="1"/>
</dbReference>
<dbReference type="InterPro" id="IPR020831">
    <property type="entry name" value="GlycerAld/Erythrose_P_DH"/>
</dbReference>
<dbReference type="GO" id="GO:0004365">
    <property type="term" value="F:glyceraldehyde-3-phosphate dehydrogenase (NAD+) (phosphorylating) activity"/>
    <property type="evidence" value="ECO:0007669"/>
    <property type="project" value="UniProtKB-EC"/>
</dbReference>
<reference evidence="14" key="2">
    <citation type="submission" date="2023-10" db="EMBL/GenBank/DDBJ databases">
        <authorList>
            <person name="Koga R."/>
            <person name="Fukatsu T."/>
        </authorList>
    </citation>
    <scope>NUCLEOTIDE SEQUENCE</scope>
    <source>
        <strain evidence="14">Kw-01</strain>
    </source>
</reference>
<comment type="similarity">
    <text evidence="2 12">Belongs to the glyceraldehyde-3-phosphate dehydrogenase family.</text>
</comment>
<dbReference type="AlphaFoldDB" id="A0AAT9G540"/>
<evidence type="ECO:0000256" key="12">
    <source>
        <dbReference type="RuleBase" id="RU000397"/>
    </source>
</evidence>
<dbReference type="InterPro" id="IPR020829">
    <property type="entry name" value="GlycerAld_3-P_DH_cat"/>
</dbReference>
<dbReference type="CDD" id="cd05214">
    <property type="entry name" value="GAPDH_I_N"/>
    <property type="match status" value="1"/>
</dbReference>
<feature type="active site" description="Nucleophile" evidence="8">
    <location>
        <position position="150"/>
    </location>
</feature>
<feature type="site" description="Activates thiol group during catalysis" evidence="11">
    <location>
        <position position="177"/>
    </location>
</feature>
<feature type="binding site" evidence="10">
    <location>
        <position position="120"/>
    </location>
    <ligand>
        <name>NAD(+)</name>
        <dbReference type="ChEBI" id="CHEBI:57540"/>
    </ligand>
</feature>
<feature type="binding site" evidence="10">
    <location>
        <position position="34"/>
    </location>
    <ligand>
        <name>NAD(+)</name>
        <dbReference type="ChEBI" id="CHEBI:57540"/>
    </ligand>
</feature>
<feature type="binding site" evidence="10">
    <location>
        <position position="314"/>
    </location>
    <ligand>
        <name>NAD(+)</name>
        <dbReference type="ChEBI" id="CHEBI:57540"/>
    </ligand>
</feature>
<dbReference type="Gene3D" id="3.30.360.10">
    <property type="entry name" value="Dihydrodipicolinate Reductase, domain 2"/>
    <property type="match status" value="1"/>
</dbReference>
<dbReference type="SUPFAM" id="SSF55347">
    <property type="entry name" value="Glyceraldehyde-3-phosphate dehydrogenase-like, C-terminal domain"/>
    <property type="match status" value="1"/>
</dbReference>
<dbReference type="PIRSF" id="PIRSF000149">
    <property type="entry name" value="GAP_DH"/>
    <property type="match status" value="1"/>
</dbReference>
<evidence type="ECO:0000256" key="11">
    <source>
        <dbReference type="PIRSR" id="PIRSR000149-4"/>
    </source>
</evidence>
<dbReference type="InterPro" id="IPR036291">
    <property type="entry name" value="NAD(P)-bd_dom_sf"/>
</dbReference>
<feature type="binding site" evidence="9">
    <location>
        <position position="180"/>
    </location>
    <ligand>
        <name>D-glyceraldehyde 3-phosphate</name>
        <dbReference type="ChEBI" id="CHEBI:59776"/>
    </ligand>
</feature>
<comment type="function">
    <text evidence="1">Catalyzes the oxidative phosphorylation of glyceraldehyde 3-phosphate (G3P) to 1,3-bisphosphoglycerate (BPG) using the cofactor NAD. The first reaction step involves the formation of a hemiacetal intermediate between G3P and a cysteine residue, and this hemiacetal intermediate is then oxidized to a thioester, with concomitant reduction of NAD to NADH. The reduced NADH is then exchanged with the second NAD, and the thioester is attacked by a nucleophilic inorganic phosphate to produce BPG.</text>
</comment>
<evidence type="ECO:0000313" key="14">
    <source>
        <dbReference type="EMBL" id="BET44792.1"/>
    </source>
</evidence>
<evidence type="ECO:0000256" key="10">
    <source>
        <dbReference type="PIRSR" id="PIRSR000149-3"/>
    </source>
</evidence>
<evidence type="ECO:0000259" key="13">
    <source>
        <dbReference type="SMART" id="SM00846"/>
    </source>
</evidence>
<evidence type="ECO:0000256" key="6">
    <source>
        <dbReference type="ARBA" id="ARBA00030823"/>
    </source>
</evidence>
<name>A0AAT9G540_9ENTR</name>
<evidence type="ECO:0000256" key="8">
    <source>
        <dbReference type="PIRSR" id="PIRSR000149-1"/>
    </source>
</evidence>
<reference evidence="14" key="1">
    <citation type="journal article" date="2023" name="Front. Microbiol.">
        <title>Genome analysis of Candidatus Aschnera chinzeii, the bacterial endosymbiont of the blood-sucking bat fly Penicillidia jenynsii (Insecta: Diptera: Nycteribiidae).</title>
        <authorList>
            <person name="Koga R."/>
            <person name="Moriyama M."/>
            <person name="Nozaki T."/>
            <person name="Fukatsu T."/>
        </authorList>
    </citation>
    <scope>NUCLEOTIDE SEQUENCE</scope>
    <source>
        <strain evidence="14">Kw-01</strain>
    </source>
</reference>
<dbReference type="FunFam" id="3.30.360.10:FF:000001">
    <property type="entry name" value="Glyceraldehyde-3-phosphate dehydrogenase"/>
    <property type="match status" value="1"/>
</dbReference>
<feature type="binding site" evidence="10">
    <location>
        <begin position="12"/>
        <end position="13"/>
    </location>
    <ligand>
        <name>NAD(+)</name>
        <dbReference type="ChEBI" id="CHEBI:57540"/>
    </ligand>
</feature>
<dbReference type="NCBIfam" id="TIGR01534">
    <property type="entry name" value="GAPDH-I"/>
    <property type="match status" value="1"/>
</dbReference>
<dbReference type="Pfam" id="PF00044">
    <property type="entry name" value="Gp_dh_N"/>
    <property type="match status" value="1"/>
</dbReference>
<evidence type="ECO:0000256" key="5">
    <source>
        <dbReference type="ARBA" id="ARBA00023027"/>
    </source>
</evidence>
<dbReference type="Pfam" id="PF02800">
    <property type="entry name" value="Gp_dh_C"/>
    <property type="match status" value="1"/>
</dbReference>
<feature type="binding site" evidence="9">
    <location>
        <position position="232"/>
    </location>
    <ligand>
        <name>D-glyceraldehyde 3-phosphate</name>
        <dbReference type="ChEBI" id="CHEBI:59776"/>
    </ligand>
</feature>
<evidence type="ECO:0000256" key="1">
    <source>
        <dbReference type="ARBA" id="ARBA00003501"/>
    </source>
</evidence>
<evidence type="ECO:0000256" key="3">
    <source>
        <dbReference type="ARBA" id="ARBA00011881"/>
    </source>
</evidence>
<dbReference type="InterPro" id="IPR020828">
    <property type="entry name" value="GlycerAld_3-P_DH_NAD(P)-bd"/>
</dbReference>
<dbReference type="EMBL" id="AP028961">
    <property type="protein sequence ID" value="BET44792.1"/>
    <property type="molecule type" value="Genomic_DNA"/>
</dbReference>
<feature type="domain" description="Glyceraldehyde 3-phosphate dehydrogenase NAD(P) binding" evidence="13">
    <location>
        <begin position="3"/>
        <end position="150"/>
    </location>
</feature>
<evidence type="ECO:0000256" key="7">
    <source>
        <dbReference type="ARBA" id="ARBA00047698"/>
    </source>
</evidence>